<evidence type="ECO:0000259" key="1">
    <source>
        <dbReference type="Pfam" id="PF12680"/>
    </source>
</evidence>
<dbReference type="AlphaFoldDB" id="A0A7W7ES86"/>
<feature type="domain" description="SnoaL-like" evidence="1">
    <location>
        <begin position="17"/>
        <end position="111"/>
    </location>
</feature>
<sequence length="129" mass="14496">MARTEAEQANHDLVLEMYHKVLIAMDSSAVDRYIAPGYVQHSSLAEPTVEALKGFLDRVRTESPDATQTIHRSFVDGDHVITHTHVVRWPDDPGLAVVDIFRVEDGLIVEHWDVIQDVPAQPVNPNSMF</sequence>
<dbReference type="Gene3D" id="3.10.450.50">
    <property type="match status" value="1"/>
</dbReference>
<evidence type="ECO:0000313" key="3">
    <source>
        <dbReference type="Proteomes" id="UP000538566"/>
    </source>
</evidence>
<name>A0A7W7ES86_9SPHN</name>
<keyword evidence="3" id="KW-1185">Reference proteome</keyword>
<gene>
    <name evidence="2" type="ORF">GGR37_000279</name>
</gene>
<dbReference type="Pfam" id="PF12680">
    <property type="entry name" value="SnoaL_2"/>
    <property type="match status" value="1"/>
</dbReference>
<comment type="caution">
    <text evidence="2">The sequence shown here is derived from an EMBL/GenBank/DDBJ whole genome shotgun (WGS) entry which is preliminary data.</text>
</comment>
<dbReference type="EMBL" id="JACHOA010000001">
    <property type="protein sequence ID" value="MBB4612033.1"/>
    <property type="molecule type" value="Genomic_DNA"/>
</dbReference>
<dbReference type="SUPFAM" id="SSF54427">
    <property type="entry name" value="NTF2-like"/>
    <property type="match status" value="1"/>
</dbReference>
<dbReference type="InterPro" id="IPR037401">
    <property type="entry name" value="SnoaL-like"/>
</dbReference>
<evidence type="ECO:0000313" key="2">
    <source>
        <dbReference type="EMBL" id="MBB4612033.1"/>
    </source>
</evidence>
<dbReference type="InterPro" id="IPR032710">
    <property type="entry name" value="NTF2-like_dom_sf"/>
</dbReference>
<dbReference type="RefSeq" id="WP_144902331.1">
    <property type="nucleotide sequence ID" value="NZ_JACHOA010000001.1"/>
</dbReference>
<accession>A0A7W7ES86</accession>
<dbReference type="Proteomes" id="UP000538566">
    <property type="component" value="Unassembled WGS sequence"/>
</dbReference>
<organism evidence="2 3">
    <name type="scientific">Novosphingobium taihuense</name>
    <dbReference type="NCBI Taxonomy" id="260085"/>
    <lineage>
        <taxon>Bacteria</taxon>
        <taxon>Pseudomonadati</taxon>
        <taxon>Pseudomonadota</taxon>
        <taxon>Alphaproteobacteria</taxon>
        <taxon>Sphingomonadales</taxon>
        <taxon>Sphingomonadaceae</taxon>
        <taxon>Novosphingobium</taxon>
    </lineage>
</organism>
<protein>
    <submittedName>
        <fullName evidence="2">Putative SnoaL-like aldol condensation-catalyzing enzyme</fullName>
    </submittedName>
</protein>
<reference evidence="2 3" key="1">
    <citation type="submission" date="2020-08" db="EMBL/GenBank/DDBJ databases">
        <title>Genomic Encyclopedia of Type Strains, Phase IV (KMG-IV): sequencing the most valuable type-strain genomes for metagenomic binning, comparative biology and taxonomic classification.</title>
        <authorList>
            <person name="Goeker M."/>
        </authorList>
    </citation>
    <scope>NUCLEOTIDE SEQUENCE [LARGE SCALE GENOMIC DNA]</scope>
    <source>
        <strain evidence="2 3">DSM 17507</strain>
    </source>
</reference>
<proteinExistence type="predicted"/>
<dbReference type="OrthoDB" id="9812089at2"/>